<dbReference type="PANTHER" id="PTHR48111:SF4">
    <property type="entry name" value="DNA-BINDING DUAL TRANSCRIPTIONAL REGULATOR OMPR"/>
    <property type="match status" value="1"/>
</dbReference>
<dbReference type="InterPro" id="IPR011006">
    <property type="entry name" value="CheY-like_superfamily"/>
</dbReference>
<evidence type="ECO:0000256" key="6">
    <source>
        <dbReference type="PROSITE-ProRule" id="PRU00169"/>
    </source>
</evidence>
<feature type="domain" description="Response regulatory" evidence="7">
    <location>
        <begin position="4"/>
        <end position="121"/>
    </location>
</feature>
<organism evidence="8 9">
    <name type="scientific">Roseateles flavus</name>
    <dbReference type="NCBI Taxonomy" id="3149041"/>
    <lineage>
        <taxon>Bacteria</taxon>
        <taxon>Pseudomonadati</taxon>
        <taxon>Pseudomonadota</taxon>
        <taxon>Betaproteobacteria</taxon>
        <taxon>Burkholderiales</taxon>
        <taxon>Sphaerotilaceae</taxon>
        <taxon>Roseateles</taxon>
    </lineage>
</organism>
<dbReference type="InterPro" id="IPR001789">
    <property type="entry name" value="Sig_transdc_resp-reg_receiver"/>
</dbReference>
<evidence type="ECO:0000256" key="2">
    <source>
        <dbReference type="ARBA" id="ARBA00023012"/>
    </source>
</evidence>
<evidence type="ECO:0000256" key="3">
    <source>
        <dbReference type="ARBA" id="ARBA00023015"/>
    </source>
</evidence>
<keyword evidence="1 6" id="KW-0597">Phosphoprotein</keyword>
<evidence type="ECO:0000256" key="5">
    <source>
        <dbReference type="ARBA" id="ARBA00023163"/>
    </source>
</evidence>
<evidence type="ECO:0000256" key="4">
    <source>
        <dbReference type="ARBA" id="ARBA00023125"/>
    </source>
</evidence>
<name>A0ABV0G938_9BURK</name>
<accession>A0ABV0G938</accession>
<dbReference type="Gene3D" id="3.40.50.2300">
    <property type="match status" value="1"/>
</dbReference>
<dbReference type="PROSITE" id="PS50110">
    <property type="entry name" value="RESPONSE_REGULATORY"/>
    <property type="match status" value="1"/>
</dbReference>
<sequence length="133" mass="14877">MKKKLLVVEDQSEIRQLLRMTLEDEGLEIFECADAATGEILARECRPDAIVLDVMMPGPFDGLELCRRLKADPTLSGIKVLMVSARGHRNDVLIGRQAGADEYLIKPFSPARLAEQLHLWFDEPPPLQPDIAV</sequence>
<keyword evidence="2" id="KW-0902">Two-component regulatory system</keyword>
<dbReference type="Pfam" id="PF00072">
    <property type="entry name" value="Response_reg"/>
    <property type="match status" value="1"/>
</dbReference>
<protein>
    <submittedName>
        <fullName evidence="8">Response regulator</fullName>
    </submittedName>
</protein>
<dbReference type="SUPFAM" id="SSF52172">
    <property type="entry name" value="CheY-like"/>
    <property type="match status" value="1"/>
</dbReference>
<proteinExistence type="predicted"/>
<keyword evidence="5" id="KW-0804">Transcription</keyword>
<dbReference type="EMBL" id="JBDPZC010000001">
    <property type="protein sequence ID" value="MEO3711562.1"/>
    <property type="molecule type" value="Genomic_DNA"/>
</dbReference>
<dbReference type="InterPro" id="IPR039420">
    <property type="entry name" value="WalR-like"/>
</dbReference>
<dbReference type="CDD" id="cd17574">
    <property type="entry name" value="REC_OmpR"/>
    <property type="match status" value="1"/>
</dbReference>
<keyword evidence="4" id="KW-0238">DNA-binding</keyword>
<keyword evidence="3" id="KW-0805">Transcription regulation</keyword>
<evidence type="ECO:0000256" key="1">
    <source>
        <dbReference type="ARBA" id="ARBA00022553"/>
    </source>
</evidence>
<gene>
    <name evidence="8" type="ORF">ABDJ40_02140</name>
</gene>
<evidence type="ECO:0000313" key="8">
    <source>
        <dbReference type="EMBL" id="MEO3711562.1"/>
    </source>
</evidence>
<comment type="caution">
    <text evidence="8">The sequence shown here is derived from an EMBL/GenBank/DDBJ whole genome shotgun (WGS) entry which is preliminary data.</text>
</comment>
<evidence type="ECO:0000313" key="9">
    <source>
        <dbReference type="Proteomes" id="UP001462640"/>
    </source>
</evidence>
<dbReference type="PANTHER" id="PTHR48111">
    <property type="entry name" value="REGULATOR OF RPOS"/>
    <property type="match status" value="1"/>
</dbReference>
<reference evidence="8 9" key="1">
    <citation type="submission" date="2024-05" db="EMBL/GenBank/DDBJ databases">
        <title>Roseateles sp. 2.12 16S ribosomal RNA gene Genome sequencing and assembly.</title>
        <authorList>
            <person name="Woo H."/>
        </authorList>
    </citation>
    <scope>NUCLEOTIDE SEQUENCE [LARGE SCALE GENOMIC DNA]</scope>
    <source>
        <strain evidence="8 9">2.12</strain>
    </source>
</reference>
<dbReference type="SMART" id="SM00448">
    <property type="entry name" value="REC"/>
    <property type="match status" value="1"/>
</dbReference>
<dbReference type="RefSeq" id="WP_347605520.1">
    <property type="nucleotide sequence ID" value="NZ_JBDPZC010000001.1"/>
</dbReference>
<keyword evidence="9" id="KW-1185">Reference proteome</keyword>
<evidence type="ECO:0000259" key="7">
    <source>
        <dbReference type="PROSITE" id="PS50110"/>
    </source>
</evidence>
<dbReference type="Proteomes" id="UP001462640">
    <property type="component" value="Unassembled WGS sequence"/>
</dbReference>
<feature type="modified residue" description="4-aspartylphosphate" evidence="6">
    <location>
        <position position="53"/>
    </location>
</feature>